<dbReference type="InterPro" id="IPR041489">
    <property type="entry name" value="PDZ_6"/>
</dbReference>
<feature type="domain" description="PDZ" evidence="12">
    <location>
        <begin position="183"/>
        <end position="231"/>
    </location>
</feature>
<dbReference type="InterPro" id="IPR004387">
    <property type="entry name" value="Pept_M50_Zn"/>
</dbReference>
<evidence type="ECO:0000256" key="9">
    <source>
        <dbReference type="ARBA" id="ARBA00023049"/>
    </source>
</evidence>
<evidence type="ECO:0000256" key="11">
    <source>
        <dbReference type="SAM" id="Phobius"/>
    </source>
</evidence>
<evidence type="ECO:0000313" key="13">
    <source>
        <dbReference type="EMBL" id="MDJ1113059.1"/>
    </source>
</evidence>
<accession>A0ABT6ZA83</accession>
<proteinExistence type="inferred from homology"/>
<evidence type="ECO:0000256" key="8">
    <source>
        <dbReference type="ARBA" id="ARBA00022989"/>
    </source>
</evidence>
<dbReference type="SMART" id="SM00228">
    <property type="entry name" value="PDZ"/>
    <property type="match status" value="1"/>
</dbReference>
<dbReference type="Pfam" id="PF17820">
    <property type="entry name" value="PDZ_6"/>
    <property type="match status" value="1"/>
</dbReference>
<keyword evidence="6" id="KW-0378">Hydrolase</keyword>
<sequence>MTVLAFVIGVLVLVVGLAVSIALHEIGHLAPAKAFGVRVGQYMIGFGPTLWSRRFGETEYGFKALPLGGYISMAGMYPPSSEATSKPTRRARMFDTLIQDARAVNDETLADAGEGRAFYQLPVYKRVIIMLGGPVMNLVLAVVLFAIMFSGIGIQTATTTVATVNECVLPAGTDRTTCEAGDEASPAAAGGILPGDEIVSVDGTAVATFAEASAIIQRSPGEQVDVVVRRDGAEQTLQVTPVLAEREVQGEDGDITVAEVGFVGMTAQTAYVPAPIWEGPQAAFEQVGQVVAIMGQLPVRVYETAVDTFTGAGRDPNGPLSVVGAGRLAGEVAATDQPIANRISGMLALLGSLNIALFVFNLIPLLPLDGGHVVVALWDGLKRAWAKLFRRRAPRPVDATKLVPVTYVVVIALILMGGTLILADIVNPVQLFG</sequence>
<evidence type="ECO:0000256" key="4">
    <source>
        <dbReference type="ARBA" id="ARBA00022670"/>
    </source>
</evidence>
<keyword evidence="14" id="KW-1185">Reference proteome</keyword>
<evidence type="ECO:0000256" key="6">
    <source>
        <dbReference type="ARBA" id="ARBA00022801"/>
    </source>
</evidence>
<feature type="transmembrane region" description="Helical" evidence="11">
    <location>
        <begin position="402"/>
        <end position="423"/>
    </location>
</feature>
<comment type="subcellular location">
    <subcellularLocation>
        <location evidence="2">Membrane</location>
        <topology evidence="2">Multi-pass membrane protein</topology>
    </subcellularLocation>
</comment>
<dbReference type="InterPro" id="IPR036034">
    <property type="entry name" value="PDZ_sf"/>
</dbReference>
<comment type="cofactor">
    <cofactor evidence="1">
        <name>Zn(2+)</name>
        <dbReference type="ChEBI" id="CHEBI:29105"/>
    </cofactor>
</comment>
<comment type="similarity">
    <text evidence="3">Belongs to the peptidase M50B family.</text>
</comment>
<evidence type="ECO:0000256" key="7">
    <source>
        <dbReference type="ARBA" id="ARBA00022833"/>
    </source>
</evidence>
<evidence type="ECO:0000259" key="12">
    <source>
        <dbReference type="PROSITE" id="PS50106"/>
    </source>
</evidence>
<feature type="transmembrane region" description="Helical" evidence="11">
    <location>
        <begin position="127"/>
        <end position="149"/>
    </location>
</feature>
<dbReference type="InterPro" id="IPR001478">
    <property type="entry name" value="PDZ"/>
</dbReference>
<evidence type="ECO:0000256" key="1">
    <source>
        <dbReference type="ARBA" id="ARBA00001947"/>
    </source>
</evidence>
<evidence type="ECO:0000256" key="10">
    <source>
        <dbReference type="ARBA" id="ARBA00023136"/>
    </source>
</evidence>
<dbReference type="Gene3D" id="2.30.42.10">
    <property type="match status" value="1"/>
</dbReference>
<dbReference type="PANTHER" id="PTHR42837:SF2">
    <property type="entry name" value="MEMBRANE METALLOPROTEASE ARASP2, CHLOROPLASTIC-RELATED"/>
    <property type="match status" value="1"/>
</dbReference>
<keyword evidence="10 11" id="KW-0472">Membrane</keyword>
<feature type="transmembrane region" description="Helical" evidence="11">
    <location>
        <begin position="355"/>
        <end position="381"/>
    </location>
</feature>
<dbReference type="PROSITE" id="PS50106">
    <property type="entry name" value="PDZ"/>
    <property type="match status" value="1"/>
</dbReference>
<keyword evidence="8 11" id="KW-1133">Transmembrane helix</keyword>
<dbReference type="InterPro" id="IPR008915">
    <property type="entry name" value="Peptidase_M50"/>
</dbReference>
<dbReference type="EMBL" id="JASJND010000001">
    <property type="protein sequence ID" value="MDJ1113059.1"/>
    <property type="molecule type" value="Genomic_DNA"/>
</dbReference>
<gene>
    <name evidence="13" type="ORF">QNI14_01180</name>
</gene>
<dbReference type="Proteomes" id="UP001321481">
    <property type="component" value="Unassembled WGS sequence"/>
</dbReference>
<name>A0ABT6ZA83_9MICO</name>
<evidence type="ECO:0000256" key="2">
    <source>
        <dbReference type="ARBA" id="ARBA00004141"/>
    </source>
</evidence>
<dbReference type="SUPFAM" id="SSF50156">
    <property type="entry name" value="PDZ domain-like"/>
    <property type="match status" value="1"/>
</dbReference>
<dbReference type="GO" id="GO:0006508">
    <property type="term" value="P:proteolysis"/>
    <property type="evidence" value="ECO:0007669"/>
    <property type="project" value="UniProtKB-KW"/>
</dbReference>
<evidence type="ECO:0000256" key="3">
    <source>
        <dbReference type="ARBA" id="ARBA00007931"/>
    </source>
</evidence>
<evidence type="ECO:0000256" key="5">
    <source>
        <dbReference type="ARBA" id="ARBA00022692"/>
    </source>
</evidence>
<reference evidence="13 14" key="1">
    <citation type="submission" date="2023-05" db="EMBL/GenBank/DDBJ databases">
        <title>Microbacterium dauci sp.nov., Isolated from Carrot Rhizosphere Soil.</title>
        <authorList>
            <person name="Xiao Z."/>
            <person name="Zheng J."/>
        </authorList>
    </citation>
    <scope>NUCLEOTIDE SEQUENCE [LARGE SCALE GENOMIC DNA]</scope>
    <source>
        <strain evidence="13 14">LX3-4</strain>
    </source>
</reference>
<keyword evidence="9" id="KW-0482">Metalloprotease</keyword>
<dbReference type="CDD" id="cd23081">
    <property type="entry name" value="cpPDZ_EcRseP-like"/>
    <property type="match status" value="1"/>
</dbReference>
<keyword evidence="7" id="KW-0862">Zinc</keyword>
<dbReference type="PANTHER" id="PTHR42837">
    <property type="entry name" value="REGULATOR OF SIGMA-E PROTEASE RSEP"/>
    <property type="match status" value="1"/>
</dbReference>
<protein>
    <submittedName>
        <fullName evidence="13">Site-2 protease family protein</fullName>
    </submittedName>
</protein>
<evidence type="ECO:0000313" key="14">
    <source>
        <dbReference type="Proteomes" id="UP001321481"/>
    </source>
</evidence>
<dbReference type="RefSeq" id="WP_283714356.1">
    <property type="nucleotide sequence ID" value="NZ_JASJND010000001.1"/>
</dbReference>
<dbReference type="GO" id="GO:0008233">
    <property type="term" value="F:peptidase activity"/>
    <property type="evidence" value="ECO:0007669"/>
    <property type="project" value="UniProtKB-KW"/>
</dbReference>
<keyword evidence="4 13" id="KW-0645">Protease</keyword>
<organism evidence="13 14">
    <name type="scientific">Microbacterium dauci</name>
    <dbReference type="NCBI Taxonomy" id="3048008"/>
    <lineage>
        <taxon>Bacteria</taxon>
        <taxon>Bacillati</taxon>
        <taxon>Actinomycetota</taxon>
        <taxon>Actinomycetes</taxon>
        <taxon>Micrococcales</taxon>
        <taxon>Microbacteriaceae</taxon>
        <taxon>Microbacterium</taxon>
    </lineage>
</organism>
<dbReference type="CDD" id="cd06163">
    <property type="entry name" value="S2P-M50_PDZ_RseP-like"/>
    <property type="match status" value="1"/>
</dbReference>
<comment type="caution">
    <text evidence="13">The sequence shown here is derived from an EMBL/GenBank/DDBJ whole genome shotgun (WGS) entry which is preliminary data.</text>
</comment>
<dbReference type="Pfam" id="PF02163">
    <property type="entry name" value="Peptidase_M50"/>
    <property type="match status" value="1"/>
</dbReference>
<keyword evidence="5 11" id="KW-0812">Transmembrane</keyword>